<accession>A0A935M467</accession>
<sequence length="66" mass="6619">MIVAVGRLERNKGFDLLVQALPSIRAQVPAARLRLGGAGSQEAALAAQAEGLGLASGLPSGPSSDH</sequence>
<reference evidence="3 4" key="1">
    <citation type="submission" date="2020-10" db="EMBL/GenBank/DDBJ databases">
        <title>Connecting structure to function with the recovery of over 1000 high-quality activated sludge metagenome-assembled genomes encoding full-length rRNA genes using long-read sequencing.</title>
        <authorList>
            <person name="Singleton C.M."/>
            <person name="Petriglieri F."/>
            <person name="Kristensen J.M."/>
            <person name="Kirkegaard R.H."/>
            <person name="Michaelsen T.Y."/>
            <person name="Andersen M.H."/>
            <person name="Karst S.M."/>
            <person name="Dueholm M.S."/>
            <person name="Nielsen P.H."/>
            <person name="Albertsen M."/>
        </authorList>
    </citation>
    <scope>NUCLEOTIDE SEQUENCE [LARGE SCALE GENOMIC DNA]</scope>
    <source>
        <strain evidence="3">Ega_18-Q3-R5-49_MAXAC.001</strain>
    </source>
</reference>
<evidence type="ECO:0000313" key="4">
    <source>
        <dbReference type="Proteomes" id="UP000726105"/>
    </source>
</evidence>
<evidence type="ECO:0000256" key="1">
    <source>
        <dbReference type="ARBA" id="ARBA00022679"/>
    </source>
</evidence>
<organism evidence="3 4">
    <name type="scientific">Candidatus Phosphoribacter hodrii</name>
    <dbReference type="NCBI Taxonomy" id="2953743"/>
    <lineage>
        <taxon>Bacteria</taxon>
        <taxon>Bacillati</taxon>
        <taxon>Actinomycetota</taxon>
        <taxon>Actinomycetes</taxon>
        <taxon>Micrococcales</taxon>
        <taxon>Dermatophilaceae</taxon>
        <taxon>Candidatus Phosphoribacter</taxon>
    </lineage>
</organism>
<protein>
    <submittedName>
        <fullName evidence="3">Glycosyltransferase</fullName>
    </submittedName>
</protein>
<proteinExistence type="predicted"/>
<dbReference type="EMBL" id="JADJIB010000001">
    <property type="protein sequence ID" value="MBK7271856.1"/>
    <property type="molecule type" value="Genomic_DNA"/>
</dbReference>
<comment type="caution">
    <text evidence="3">The sequence shown here is derived from an EMBL/GenBank/DDBJ whole genome shotgun (WGS) entry which is preliminary data.</text>
</comment>
<dbReference type="InterPro" id="IPR001296">
    <property type="entry name" value="Glyco_trans_1"/>
</dbReference>
<dbReference type="Proteomes" id="UP000726105">
    <property type="component" value="Unassembled WGS sequence"/>
</dbReference>
<name>A0A935M467_9MICO</name>
<feature type="domain" description="Glycosyl transferase family 1" evidence="2">
    <location>
        <begin position="2"/>
        <end position="55"/>
    </location>
</feature>
<gene>
    <name evidence="3" type="ORF">IPI13_01345</name>
</gene>
<keyword evidence="1" id="KW-0808">Transferase</keyword>
<evidence type="ECO:0000259" key="2">
    <source>
        <dbReference type="Pfam" id="PF00534"/>
    </source>
</evidence>
<evidence type="ECO:0000313" key="3">
    <source>
        <dbReference type="EMBL" id="MBK7271856.1"/>
    </source>
</evidence>
<dbReference type="Gene3D" id="3.40.50.2000">
    <property type="entry name" value="Glycogen Phosphorylase B"/>
    <property type="match status" value="1"/>
</dbReference>
<dbReference type="AlphaFoldDB" id="A0A935M467"/>
<dbReference type="Pfam" id="PF00534">
    <property type="entry name" value="Glycos_transf_1"/>
    <property type="match status" value="1"/>
</dbReference>
<dbReference type="SUPFAM" id="SSF53756">
    <property type="entry name" value="UDP-Glycosyltransferase/glycogen phosphorylase"/>
    <property type="match status" value="1"/>
</dbReference>